<dbReference type="AlphaFoldDB" id="A0A9P0ZB10"/>
<accession>A0A9P0ZB10</accession>
<dbReference type="GO" id="GO:0005634">
    <property type="term" value="C:nucleus"/>
    <property type="evidence" value="ECO:0007669"/>
    <property type="project" value="TreeGrafter"/>
</dbReference>
<dbReference type="GO" id="GO:0045893">
    <property type="term" value="P:positive regulation of DNA-templated transcription"/>
    <property type="evidence" value="ECO:0007669"/>
    <property type="project" value="TreeGrafter"/>
</dbReference>
<dbReference type="EMBL" id="CAMAPE010000031">
    <property type="protein sequence ID" value="CAH9093718.1"/>
    <property type="molecule type" value="Genomic_DNA"/>
</dbReference>
<reference evidence="3" key="1">
    <citation type="submission" date="2022-07" db="EMBL/GenBank/DDBJ databases">
        <authorList>
            <person name="Macas J."/>
            <person name="Novak P."/>
            <person name="Neumann P."/>
        </authorList>
    </citation>
    <scope>NUCLEOTIDE SEQUENCE</scope>
</reference>
<evidence type="ECO:0000256" key="1">
    <source>
        <dbReference type="ARBA" id="ARBA00005474"/>
    </source>
</evidence>
<dbReference type="Pfam" id="PF03195">
    <property type="entry name" value="LOB"/>
    <property type="match status" value="1"/>
</dbReference>
<keyword evidence="4" id="KW-1185">Reference proteome</keyword>
<sequence>MAGAGTGRSSSPCGACKFLRRKCSADCIFAPYFWAEQGGAARFGAIHKVFGASNVSKMLMQVGVDERRDTVLSIDYEAQARIKDPVYGCVAHILALQHQVASLQAQLLQVKAQLAQVLHSNNNLGCNNNAGNQFAVYTTGGTTAGVAATAAAYSVGSPQSFFDLFDEGMSLGKQERMKMKLPITTDDQGEHNYHYGTNNNINCSGSRRTDLGDLQAVALRMMRN</sequence>
<name>A0A9P0ZB10_CUSEU</name>
<evidence type="ECO:0000313" key="3">
    <source>
        <dbReference type="EMBL" id="CAH9093718.1"/>
    </source>
</evidence>
<evidence type="ECO:0000313" key="4">
    <source>
        <dbReference type="Proteomes" id="UP001152484"/>
    </source>
</evidence>
<dbReference type="GO" id="GO:0009755">
    <property type="term" value="P:hormone-mediated signaling pathway"/>
    <property type="evidence" value="ECO:0007669"/>
    <property type="project" value="TreeGrafter"/>
</dbReference>
<gene>
    <name evidence="3" type="ORF">CEURO_LOCUS12419</name>
</gene>
<comment type="similarity">
    <text evidence="1">Belongs to the LOB domain-containing protein family.</text>
</comment>
<organism evidence="3 4">
    <name type="scientific">Cuscuta europaea</name>
    <name type="common">European dodder</name>
    <dbReference type="NCBI Taxonomy" id="41803"/>
    <lineage>
        <taxon>Eukaryota</taxon>
        <taxon>Viridiplantae</taxon>
        <taxon>Streptophyta</taxon>
        <taxon>Embryophyta</taxon>
        <taxon>Tracheophyta</taxon>
        <taxon>Spermatophyta</taxon>
        <taxon>Magnoliopsida</taxon>
        <taxon>eudicotyledons</taxon>
        <taxon>Gunneridae</taxon>
        <taxon>Pentapetalae</taxon>
        <taxon>asterids</taxon>
        <taxon>lamiids</taxon>
        <taxon>Solanales</taxon>
        <taxon>Convolvulaceae</taxon>
        <taxon>Cuscuteae</taxon>
        <taxon>Cuscuta</taxon>
        <taxon>Cuscuta subgen. Cuscuta</taxon>
    </lineage>
</organism>
<dbReference type="OrthoDB" id="10422195at2759"/>
<comment type="caution">
    <text evidence="3">The sequence shown here is derived from an EMBL/GenBank/DDBJ whole genome shotgun (WGS) entry which is preliminary data.</text>
</comment>
<dbReference type="PROSITE" id="PS50891">
    <property type="entry name" value="LOB"/>
    <property type="match status" value="1"/>
</dbReference>
<dbReference type="InterPro" id="IPR004883">
    <property type="entry name" value="LOB"/>
</dbReference>
<proteinExistence type="inferred from homology"/>
<dbReference type="PANTHER" id="PTHR31529">
    <property type="entry name" value="LOB DOMAIN CONTAINING PROTEIN"/>
    <property type="match status" value="1"/>
</dbReference>
<evidence type="ECO:0000259" key="2">
    <source>
        <dbReference type="PROSITE" id="PS50891"/>
    </source>
</evidence>
<protein>
    <recommendedName>
        <fullName evidence="2">LOB domain-containing protein</fullName>
    </recommendedName>
</protein>
<feature type="domain" description="LOB" evidence="2">
    <location>
        <begin position="11"/>
        <end position="114"/>
    </location>
</feature>
<dbReference type="Proteomes" id="UP001152484">
    <property type="component" value="Unassembled WGS sequence"/>
</dbReference>
<dbReference type="PANTHER" id="PTHR31529:SF23">
    <property type="entry name" value="LOB DOMAIN-CONTAINING PROTEIN 16"/>
    <property type="match status" value="1"/>
</dbReference>